<dbReference type="EMBL" id="SMCO01000010">
    <property type="protein sequence ID" value="TCV85217.1"/>
    <property type="molecule type" value="Genomic_DNA"/>
</dbReference>
<keyword evidence="1" id="KW-1133">Transmembrane helix</keyword>
<sequence length="140" mass="14364">MCPDSKISAINTPQRGFAIVAAIFLLVVLASLGAFMLTFSTVQHMTSAQDLQGAKAYQAARTGIEWGAYKALQGSCAASTVVPVGGGLSGFSLTVQCATYGPYTEGGSSVTLYQITATATQGTVGAATYVERQLKATVGK</sequence>
<organism evidence="2 3">
    <name type="scientific">Sulfurirhabdus autotrophica</name>
    <dbReference type="NCBI Taxonomy" id="1706046"/>
    <lineage>
        <taxon>Bacteria</taxon>
        <taxon>Pseudomonadati</taxon>
        <taxon>Pseudomonadota</taxon>
        <taxon>Betaproteobacteria</taxon>
        <taxon>Nitrosomonadales</taxon>
        <taxon>Sulfuricellaceae</taxon>
        <taxon>Sulfurirhabdus</taxon>
    </lineage>
</organism>
<feature type="transmembrane region" description="Helical" evidence="1">
    <location>
        <begin position="16"/>
        <end position="39"/>
    </location>
</feature>
<keyword evidence="3" id="KW-1185">Reference proteome</keyword>
<proteinExistence type="predicted"/>
<reference evidence="2 3" key="1">
    <citation type="submission" date="2019-03" db="EMBL/GenBank/DDBJ databases">
        <title>Genomic Encyclopedia of Type Strains, Phase IV (KMG-IV): sequencing the most valuable type-strain genomes for metagenomic binning, comparative biology and taxonomic classification.</title>
        <authorList>
            <person name="Goeker M."/>
        </authorList>
    </citation>
    <scope>NUCLEOTIDE SEQUENCE [LARGE SCALE GENOMIC DNA]</scope>
    <source>
        <strain evidence="2 3">DSM 100309</strain>
    </source>
</reference>
<accession>A0A4R3Y157</accession>
<keyword evidence="1" id="KW-0472">Membrane</keyword>
<dbReference type="Proteomes" id="UP000295367">
    <property type="component" value="Unassembled WGS sequence"/>
</dbReference>
<gene>
    <name evidence="2" type="ORF">EDC63_110106</name>
</gene>
<comment type="caution">
    <text evidence="2">The sequence shown here is derived from an EMBL/GenBank/DDBJ whole genome shotgun (WGS) entry which is preliminary data.</text>
</comment>
<name>A0A4R3Y157_9PROT</name>
<dbReference type="AlphaFoldDB" id="A0A4R3Y157"/>
<protein>
    <submittedName>
        <fullName evidence="2">MSHA biogenesis protein MshP</fullName>
    </submittedName>
</protein>
<dbReference type="RefSeq" id="WP_124945378.1">
    <property type="nucleotide sequence ID" value="NZ_BHVT01000010.1"/>
</dbReference>
<keyword evidence="1" id="KW-0812">Transmembrane</keyword>
<evidence type="ECO:0000256" key="1">
    <source>
        <dbReference type="SAM" id="Phobius"/>
    </source>
</evidence>
<evidence type="ECO:0000313" key="3">
    <source>
        <dbReference type="Proteomes" id="UP000295367"/>
    </source>
</evidence>
<dbReference type="OrthoDB" id="8536494at2"/>
<evidence type="ECO:0000313" key="2">
    <source>
        <dbReference type="EMBL" id="TCV85217.1"/>
    </source>
</evidence>